<evidence type="ECO:0000313" key="3">
    <source>
        <dbReference type="Proteomes" id="UP000027442"/>
    </source>
</evidence>
<feature type="signal peptide" evidence="1">
    <location>
        <begin position="1"/>
        <end position="21"/>
    </location>
</feature>
<dbReference type="PATRIC" id="fig|1122985.7.peg.2910"/>
<organism evidence="2 3">
    <name type="scientific">Hoylesella loescheii DSM 19665 = JCM 12249 = ATCC 15930</name>
    <dbReference type="NCBI Taxonomy" id="1122985"/>
    <lineage>
        <taxon>Bacteria</taxon>
        <taxon>Pseudomonadati</taxon>
        <taxon>Bacteroidota</taxon>
        <taxon>Bacteroidia</taxon>
        <taxon>Bacteroidales</taxon>
        <taxon>Prevotellaceae</taxon>
        <taxon>Hoylesella</taxon>
    </lineage>
</organism>
<gene>
    <name evidence="2" type="ORF">HMPREF1991_02814</name>
</gene>
<dbReference type="PROSITE" id="PS51257">
    <property type="entry name" value="PROKAR_LIPOPROTEIN"/>
    <property type="match status" value="1"/>
</dbReference>
<keyword evidence="1" id="KW-0732">Signal</keyword>
<dbReference type="HOGENOM" id="CLU_127090_0_0_10"/>
<comment type="caution">
    <text evidence="2">The sequence shown here is derived from an EMBL/GenBank/DDBJ whole genome shotgun (WGS) entry which is preliminary data.</text>
</comment>
<feature type="chain" id="PRO_5001668026" description="Lipoprotein" evidence="1">
    <location>
        <begin position="22"/>
        <end position="175"/>
    </location>
</feature>
<name>A0A069QEJ9_HOYLO</name>
<evidence type="ECO:0000313" key="2">
    <source>
        <dbReference type="EMBL" id="KDR51102.1"/>
    </source>
</evidence>
<evidence type="ECO:0000256" key="1">
    <source>
        <dbReference type="SAM" id="SignalP"/>
    </source>
</evidence>
<keyword evidence="3" id="KW-1185">Reference proteome</keyword>
<evidence type="ECO:0008006" key="4">
    <source>
        <dbReference type="Google" id="ProtNLM"/>
    </source>
</evidence>
<dbReference type="RefSeq" id="WP_018967201.1">
    <property type="nucleotide sequence ID" value="NZ_KB899213.1"/>
</dbReference>
<dbReference type="EMBL" id="JNGW01000121">
    <property type="protein sequence ID" value="KDR51102.1"/>
    <property type="molecule type" value="Genomic_DNA"/>
</dbReference>
<proteinExistence type="predicted"/>
<dbReference type="Proteomes" id="UP000027442">
    <property type="component" value="Unassembled WGS sequence"/>
</dbReference>
<protein>
    <recommendedName>
        <fullName evidence="4">Lipoprotein</fullName>
    </recommendedName>
</protein>
<accession>A0A069QEJ9</accession>
<dbReference type="AlphaFoldDB" id="A0A069QEJ9"/>
<sequence length="175" mass="20111">MKKLLSILSILALSFASISCSSDEKTQSEETDIKPELYAIGTTPVNRSVISKQYLFTLDNIKNFNSKTREMVFVNFEPNSSLFPIYQRIEICTPNKVLLHITTFVSEVNSQLFTDLSLVSENGKFYLSDCYPRHIENNSDYARENEAIKEAKQKRAAEWEEFLSVLKKHGKLIEE</sequence>
<reference evidence="2 3" key="1">
    <citation type="submission" date="2013-08" db="EMBL/GenBank/DDBJ databases">
        <authorList>
            <person name="Weinstock G."/>
            <person name="Sodergren E."/>
            <person name="Wylie T."/>
            <person name="Fulton L."/>
            <person name="Fulton R."/>
            <person name="Fronick C."/>
            <person name="O'Laughlin M."/>
            <person name="Godfrey J."/>
            <person name="Miner T."/>
            <person name="Herter B."/>
            <person name="Appelbaum E."/>
            <person name="Cordes M."/>
            <person name="Lek S."/>
            <person name="Wollam A."/>
            <person name="Pepin K.H."/>
            <person name="Palsikar V.B."/>
            <person name="Mitreva M."/>
            <person name="Wilson R.K."/>
        </authorList>
    </citation>
    <scope>NUCLEOTIDE SEQUENCE [LARGE SCALE GENOMIC DNA]</scope>
    <source>
        <strain evidence="2 3">ATCC 15930</strain>
    </source>
</reference>